<gene>
    <name evidence="7" type="ORF">GJ744_002575</name>
</gene>
<feature type="transmembrane region" description="Helical" evidence="5">
    <location>
        <begin position="23"/>
        <end position="46"/>
    </location>
</feature>
<feature type="transmembrane region" description="Helical" evidence="5">
    <location>
        <begin position="78"/>
        <end position="102"/>
    </location>
</feature>
<dbReference type="GO" id="GO:0016020">
    <property type="term" value="C:membrane"/>
    <property type="evidence" value="ECO:0007669"/>
    <property type="project" value="UniProtKB-SubCell"/>
</dbReference>
<dbReference type="SUPFAM" id="SSF103473">
    <property type="entry name" value="MFS general substrate transporter"/>
    <property type="match status" value="1"/>
</dbReference>
<accession>A0A8H7ABP1</accession>
<dbReference type="PANTHER" id="PTHR42718:SF10">
    <property type="entry name" value="TRANSPORTER, PUTATIVE (AFU_ORTHOLOGUE AFUA_8G06760)-RELATED"/>
    <property type="match status" value="1"/>
</dbReference>
<evidence type="ECO:0000259" key="6">
    <source>
        <dbReference type="PROSITE" id="PS50850"/>
    </source>
</evidence>
<name>A0A8H7ABP1_9EURO</name>
<dbReference type="InterPro" id="IPR011701">
    <property type="entry name" value="MFS"/>
</dbReference>
<dbReference type="GO" id="GO:0022857">
    <property type="term" value="F:transmembrane transporter activity"/>
    <property type="evidence" value="ECO:0007669"/>
    <property type="project" value="InterPro"/>
</dbReference>
<dbReference type="PROSITE" id="PS50850">
    <property type="entry name" value="MFS"/>
    <property type="match status" value="1"/>
</dbReference>
<dbReference type="OrthoDB" id="2130629at2759"/>
<keyword evidence="8" id="KW-1185">Reference proteome</keyword>
<sequence>MGSGVVISALPRISNDIGLEEGFLLWTASYYAPAAGCLLLIFGAVADVVGAKLVWVTGSFLYVIFTVAVGFSKTGVHWQIILFRTFLGIAISMCLPTAVSLITNTLPQGTWRNIAFASNGMGQPLGYSVGLHVRSNNYRHD</sequence>
<keyword evidence="4 5" id="KW-0472">Membrane</keyword>
<keyword evidence="2 5" id="KW-0812">Transmembrane</keyword>
<feature type="domain" description="Major facilitator superfamily (MFS) profile" evidence="6">
    <location>
        <begin position="1"/>
        <end position="141"/>
    </location>
</feature>
<dbReference type="AlphaFoldDB" id="A0A8H7ABP1"/>
<dbReference type="Pfam" id="PF07690">
    <property type="entry name" value="MFS_1"/>
    <property type="match status" value="1"/>
</dbReference>
<evidence type="ECO:0000256" key="1">
    <source>
        <dbReference type="ARBA" id="ARBA00004141"/>
    </source>
</evidence>
<feature type="transmembrane region" description="Helical" evidence="5">
    <location>
        <begin position="53"/>
        <end position="72"/>
    </location>
</feature>
<evidence type="ECO:0000256" key="3">
    <source>
        <dbReference type="ARBA" id="ARBA00022989"/>
    </source>
</evidence>
<dbReference type="Proteomes" id="UP000606974">
    <property type="component" value="Unassembled WGS sequence"/>
</dbReference>
<reference evidence="7" key="1">
    <citation type="submission" date="2020-02" db="EMBL/GenBank/DDBJ databases">
        <authorList>
            <person name="Palmer J.M."/>
        </authorList>
    </citation>
    <scope>NUCLEOTIDE SEQUENCE</scope>
    <source>
        <strain evidence="7">EPUS1.4</strain>
        <tissue evidence="7">Thallus</tissue>
    </source>
</reference>
<proteinExistence type="predicted"/>
<organism evidence="7 8">
    <name type="scientific">Endocarpon pusillum</name>
    <dbReference type="NCBI Taxonomy" id="364733"/>
    <lineage>
        <taxon>Eukaryota</taxon>
        <taxon>Fungi</taxon>
        <taxon>Dikarya</taxon>
        <taxon>Ascomycota</taxon>
        <taxon>Pezizomycotina</taxon>
        <taxon>Eurotiomycetes</taxon>
        <taxon>Chaetothyriomycetidae</taxon>
        <taxon>Verrucariales</taxon>
        <taxon>Verrucariaceae</taxon>
        <taxon>Endocarpon</taxon>
    </lineage>
</organism>
<evidence type="ECO:0000313" key="8">
    <source>
        <dbReference type="Proteomes" id="UP000606974"/>
    </source>
</evidence>
<comment type="subcellular location">
    <subcellularLocation>
        <location evidence="1">Membrane</location>
        <topology evidence="1">Multi-pass membrane protein</topology>
    </subcellularLocation>
</comment>
<comment type="caution">
    <text evidence="7">The sequence shown here is derived from an EMBL/GenBank/DDBJ whole genome shotgun (WGS) entry which is preliminary data.</text>
</comment>
<dbReference type="EMBL" id="JAACFV010000145">
    <property type="protein sequence ID" value="KAF7504202.1"/>
    <property type="molecule type" value="Genomic_DNA"/>
</dbReference>
<dbReference type="InterPro" id="IPR020846">
    <property type="entry name" value="MFS_dom"/>
</dbReference>
<protein>
    <recommendedName>
        <fullName evidence="6">Major facilitator superfamily (MFS) profile domain-containing protein</fullName>
    </recommendedName>
</protein>
<dbReference type="InterPro" id="IPR036259">
    <property type="entry name" value="MFS_trans_sf"/>
</dbReference>
<keyword evidence="3 5" id="KW-1133">Transmembrane helix</keyword>
<evidence type="ECO:0000313" key="7">
    <source>
        <dbReference type="EMBL" id="KAF7504202.1"/>
    </source>
</evidence>
<dbReference type="PANTHER" id="PTHR42718">
    <property type="entry name" value="MAJOR FACILITATOR SUPERFAMILY MULTIDRUG TRANSPORTER MFSC"/>
    <property type="match status" value="1"/>
</dbReference>
<dbReference type="Gene3D" id="1.20.1250.20">
    <property type="entry name" value="MFS general substrate transporter like domains"/>
    <property type="match status" value="1"/>
</dbReference>
<evidence type="ECO:0000256" key="2">
    <source>
        <dbReference type="ARBA" id="ARBA00022692"/>
    </source>
</evidence>
<evidence type="ECO:0000256" key="5">
    <source>
        <dbReference type="SAM" id="Phobius"/>
    </source>
</evidence>
<evidence type="ECO:0000256" key="4">
    <source>
        <dbReference type="ARBA" id="ARBA00023136"/>
    </source>
</evidence>